<name>V5DZG8_9GAMM</name>
<dbReference type="SUPFAM" id="SSF48452">
    <property type="entry name" value="TPR-like"/>
    <property type="match status" value="1"/>
</dbReference>
<protein>
    <submittedName>
        <fullName evidence="2">Uncharacterized protein</fullName>
    </submittedName>
</protein>
<dbReference type="OrthoDB" id="5180013at2"/>
<comment type="caution">
    <text evidence="2">The sequence shown here is derived from an EMBL/GenBank/DDBJ whole genome shotgun (WGS) entry which is preliminary data.</text>
</comment>
<keyword evidence="3" id="KW-1185">Reference proteome</keyword>
<dbReference type="PATRIC" id="fig|1116472.3.peg.1472"/>
<evidence type="ECO:0000313" key="3">
    <source>
        <dbReference type="Proteomes" id="UP000017842"/>
    </source>
</evidence>
<dbReference type="Gene3D" id="1.25.40.10">
    <property type="entry name" value="Tetratricopeptide repeat domain"/>
    <property type="match status" value="1"/>
</dbReference>
<dbReference type="Pfam" id="PF20308">
    <property type="entry name" value="TPR-S"/>
    <property type="match status" value="1"/>
</dbReference>
<proteinExistence type="predicted"/>
<dbReference type="STRING" id="1116472.MGMO_50c00070"/>
<organism evidence="2 3">
    <name type="scientific">Methyloglobulus morosus KoM1</name>
    <dbReference type="NCBI Taxonomy" id="1116472"/>
    <lineage>
        <taxon>Bacteria</taxon>
        <taxon>Pseudomonadati</taxon>
        <taxon>Pseudomonadota</taxon>
        <taxon>Gammaproteobacteria</taxon>
        <taxon>Methylococcales</taxon>
        <taxon>Methylococcaceae</taxon>
        <taxon>Methyloglobulus</taxon>
    </lineage>
</organism>
<evidence type="ECO:0000313" key="2">
    <source>
        <dbReference type="EMBL" id="ESS72691.1"/>
    </source>
</evidence>
<gene>
    <name evidence="2" type="ORF">MGMO_50c00070</name>
</gene>
<dbReference type="AlphaFoldDB" id="V5DZG8"/>
<dbReference type="InterPro" id="IPR046880">
    <property type="entry name" value="TPR-S"/>
</dbReference>
<reference evidence="2 3" key="1">
    <citation type="journal article" date="2013" name="Genome Announc.">
        <title>Draft Genome Sequence of the Methanotrophic Gammaproteobacterium Methyloglobulus morosus DSM 22980 Strain KoM1.</title>
        <authorList>
            <person name="Poehlein A."/>
            <person name="Deutzmann J.S."/>
            <person name="Daniel R."/>
            <person name="Simeonova D.D."/>
        </authorList>
    </citation>
    <scope>NUCLEOTIDE SEQUENCE [LARGE SCALE GENOMIC DNA]</scope>
    <source>
        <strain evidence="2 3">KoM1</strain>
    </source>
</reference>
<dbReference type="eggNOG" id="COG0457">
    <property type="taxonomic scope" value="Bacteria"/>
</dbReference>
<dbReference type="InterPro" id="IPR011990">
    <property type="entry name" value="TPR-like_helical_dom_sf"/>
</dbReference>
<dbReference type="EMBL" id="AYLO01000049">
    <property type="protein sequence ID" value="ESS72691.1"/>
    <property type="molecule type" value="Genomic_DNA"/>
</dbReference>
<sequence>MENKKPSCFVVQGFGTKRDYIEGRELDLNASYKVIKRAVEAAGVECVRADEIIHSGIIDVPMYERLLNADLVIADLSTYNVNAAFELGVRYALKPYTTIVIADDKFKSPFDVNHVVIRQYKHLGEDIGSSEAERFTEVLKTAIQAILNAKDKDNDSPVYIYLPQLRPPQVNHVVSNSSQQPTISVAPTSAEVTKTTGENNPSAKVLLDVAIDKINAGDFLTARPLLEEVRKLHPNDSFVLQKLALATYKSEQPSVLEALKSAHEILQELAPKTSNNPETLGLWGAVHKRLWEETGKPEYLDESIKAYERGFYIKQDHYNGINLSYLLNVRAVEKLKNGNKDEATADAIIAKRVYQDVIRYTAPLLDGMEAEEETMPPDEKKKKDMEKKRYWLIATLWEAAIGAGDEEAASKWEREAKAMHVAHWMQDTRESQGAKLRASLAIYAELVNGK</sequence>
<feature type="region of interest" description="Disordered" evidence="1">
    <location>
        <begin position="177"/>
        <end position="198"/>
    </location>
</feature>
<dbReference type="RefSeq" id="WP_023494280.1">
    <property type="nucleotide sequence ID" value="NZ_AYLO01000049.1"/>
</dbReference>
<accession>V5DZG8</accession>
<evidence type="ECO:0000256" key="1">
    <source>
        <dbReference type="SAM" id="MobiDB-lite"/>
    </source>
</evidence>
<dbReference type="Proteomes" id="UP000017842">
    <property type="component" value="Unassembled WGS sequence"/>
</dbReference>